<name>A0A3S9PVI1_9ACTO</name>
<dbReference type="KEGG" id="flh:EJ997_02265"/>
<evidence type="ECO:0000313" key="3">
    <source>
        <dbReference type="Proteomes" id="UP000280344"/>
    </source>
</evidence>
<dbReference type="EMBL" id="CP034593">
    <property type="protein sequence ID" value="AZQ76338.1"/>
    <property type="molecule type" value="Genomic_DNA"/>
</dbReference>
<evidence type="ECO:0000256" key="1">
    <source>
        <dbReference type="SAM" id="Phobius"/>
    </source>
</evidence>
<keyword evidence="3" id="KW-1185">Reference proteome</keyword>
<accession>A0A3S9PVI1</accession>
<protein>
    <submittedName>
        <fullName evidence="2">Uncharacterized protein</fullName>
    </submittedName>
</protein>
<keyword evidence="1" id="KW-0472">Membrane</keyword>
<dbReference type="RefSeq" id="WP_126703147.1">
    <property type="nucleotide sequence ID" value="NZ_CP034593.1"/>
</dbReference>
<dbReference type="OrthoDB" id="25997at2"/>
<sequence length="145" mass="15763">MDKDSQSHGLSDSRRSAHGSARILLFIILIFTIIFAWLAIVGATSAFMNTLPGTALLTLLAGATWVAMTAGLFHNGRRMRRVAWGTAIANVVMPIIGLFAELPLDGWSPWRDGGIAFWYVPTALAVATLVWLYHSSPARLAQRNG</sequence>
<dbReference type="Proteomes" id="UP000280344">
    <property type="component" value="Chromosome"/>
</dbReference>
<reference evidence="2 3" key="1">
    <citation type="submission" date="2018-12" db="EMBL/GenBank/DDBJ databases">
        <title>Complete genome sequence of Flaviflexus sp. H23T48.</title>
        <authorList>
            <person name="Bae J.-W."/>
            <person name="Lee J.-Y."/>
        </authorList>
    </citation>
    <scope>NUCLEOTIDE SEQUENCE [LARGE SCALE GENOMIC DNA]</scope>
    <source>
        <strain evidence="2 3">H23T48</strain>
    </source>
</reference>
<feature type="transmembrane region" description="Helical" evidence="1">
    <location>
        <begin position="115"/>
        <end position="133"/>
    </location>
</feature>
<evidence type="ECO:0000313" key="2">
    <source>
        <dbReference type="EMBL" id="AZQ76338.1"/>
    </source>
</evidence>
<gene>
    <name evidence="2" type="ORF">EJ997_02265</name>
</gene>
<feature type="transmembrane region" description="Helical" evidence="1">
    <location>
        <begin position="23"/>
        <end position="48"/>
    </location>
</feature>
<dbReference type="AlphaFoldDB" id="A0A3S9PVI1"/>
<proteinExistence type="predicted"/>
<keyword evidence="1" id="KW-1133">Transmembrane helix</keyword>
<keyword evidence="1" id="KW-0812">Transmembrane</keyword>
<feature type="transmembrane region" description="Helical" evidence="1">
    <location>
        <begin position="54"/>
        <end position="73"/>
    </location>
</feature>
<organism evidence="2 3">
    <name type="scientific">Flaviflexus ciconiae</name>
    <dbReference type="NCBI Taxonomy" id="2496867"/>
    <lineage>
        <taxon>Bacteria</taxon>
        <taxon>Bacillati</taxon>
        <taxon>Actinomycetota</taxon>
        <taxon>Actinomycetes</taxon>
        <taxon>Actinomycetales</taxon>
        <taxon>Actinomycetaceae</taxon>
        <taxon>Flaviflexus</taxon>
    </lineage>
</organism>
<feature type="transmembrane region" description="Helical" evidence="1">
    <location>
        <begin position="82"/>
        <end position="100"/>
    </location>
</feature>